<dbReference type="Pfam" id="PF17843">
    <property type="entry name" value="MycE_N"/>
    <property type="match status" value="1"/>
</dbReference>
<evidence type="ECO:0000256" key="1">
    <source>
        <dbReference type="ARBA" id="ARBA00004792"/>
    </source>
</evidence>
<gene>
    <name evidence="7" type="ORF">VT52_005045</name>
</gene>
<dbReference type="InterPro" id="IPR029063">
    <property type="entry name" value="SAM-dependent_MTases_sf"/>
</dbReference>
<evidence type="ECO:0000259" key="6">
    <source>
        <dbReference type="Pfam" id="PF17843"/>
    </source>
</evidence>
<sequence>MTEQQVRELIDAATRTPGEIDAAIDRIGPATVAAVLLDELGSRADIDELTDYPTIVVEFALSHRGETASHTITTDKGRTTCAPGRPDAPDAVVSQELADLLRGVFGTRGARTNPTRSIAWHHLGEPRAIVGPPHVFTTVRRLLRGSEPVSHDLSELSIRFGSDKWGLHYYTPHYEKYFTPLADLALNILEIGVGGYSHPEWGGGSLRMWKRFFHRSMVYGVDTFDKQAHQRQRIGILQGDQSDVDFLEQALGRTGPLDIVIDDGSHLNSDVLTSFRCLFPHLRPGGLYVVEDVQTSYWPGFGGSSENLDDPATSVGFTKALVDGLNHEEFEPAEARTPTATDRQIGSLHFHHNLVVIEKARNEEGALPVWIPRRPIDRR</sequence>
<keyword evidence="3" id="KW-0808">Transferase</keyword>
<dbReference type="GO" id="GO:0008168">
    <property type="term" value="F:methyltransferase activity"/>
    <property type="evidence" value="ECO:0007669"/>
    <property type="project" value="UniProtKB-KW"/>
</dbReference>
<dbReference type="SUPFAM" id="SSF53335">
    <property type="entry name" value="S-adenosyl-L-methionine-dependent methyltransferases"/>
    <property type="match status" value="1"/>
</dbReference>
<comment type="caution">
    <text evidence="7">The sequence shown here is derived from an EMBL/GenBank/DDBJ whole genome shotgun (WGS) entry which is preliminary data.</text>
</comment>
<evidence type="ECO:0000313" key="7">
    <source>
        <dbReference type="EMBL" id="OIK28722.1"/>
    </source>
</evidence>
<dbReference type="OrthoDB" id="9816424at2"/>
<dbReference type="Gene3D" id="3.40.50.150">
    <property type="entry name" value="Vaccinia Virus protein VP39"/>
    <property type="match status" value="1"/>
</dbReference>
<evidence type="ECO:0000256" key="3">
    <source>
        <dbReference type="ARBA" id="ARBA00022679"/>
    </source>
</evidence>
<dbReference type="RefSeq" id="WP_071387406.1">
    <property type="nucleotide sequence ID" value="NZ_LBDA02000008.1"/>
</dbReference>
<feature type="domain" description="Methyltransferase MycE N-terminal" evidence="6">
    <location>
        <begin position="6"/>
        <end position="116"/>
    </location>
</feature>
<keyword evidence="2" id="KW-0489">Methyltransferase</keyword>
<name>A0A1J4Q6Q2_9ACTN</name>
<dbReference type="AlphaFoldDB" id="A0A1J4Q6Q2"/>
<protein>
    <recommendedName>
        <fullName evidence="6">Methyltransferase MycE N-terminal domain-containing protein</fullName>
    </recommendedName>
</protein>
<dbReference type="Gene3D" id="3.30.1050.30">
    <property type="match status" value="1"/>
</dbReference>
<dbReference type="GO" id="GO:0017000">
    <property type="term" value="P:antibiotic biosynthetic process"/>
    <property type="evidence" value="ECO:0007669"/>
    <property type="project" value="UniProtKB-KW"/>
</dbReference>
<comment type="pathway">
    <text evidence="1">Antibiotic biosynthesis.</text>
</comment>
<evidence type="ECO:0000313" key="8">
    <source>
        <dbReference type="Proteomes" id="UP000034838"/>
    </source>
</evidence>
<keyword evidence="5" id="KW-0045">Antibiotic biosynthesis</keyword>
<dbReference type="EMBL" id="LBDA02000008">
    <property type="protein sequence ID" value="OIK28722.1"/>
    <property type="molecule type" value="Genomic_DNA"/>
</dbReference>
<dbReference type="InterPro" id="IPR040800">
    <property type="entry name" value="MycE_N"/>
</dbReference>
<keyword evidence="8" id="KW-1185">Reference proteome</keyword>
<proteinExistence type="predicted"/>
<dbReference type="Pfam" id="PF13578">
    <property type="entry name" value="Methyltransf_24"/>
    <property type="match status" value="1"/>
</dbReference>
<dbReference type="Proteomes" id="UP000034838">
    <property type="component" value="Unassembled WGS sequence"/>
</dbReference>
<evidence type="ECO:0000256" key="4">
    <source>
        <dbReference type="ARBA" id="ARBA00022691"/>
    </source>
</evidence>
<reference evidence="7" key="1">
    <citation type="submission" date="2016-10" db="EMBL/GenBank/DDBJ databases">
        <title>Genome sequence of Streptomyces malaysiense MUSC 136.</title>
        <authorList>
            <person name="Lee L.-H."/>
            <person name="Ser H.-L."/>
        </authorList>
    </citation>
    <scope>NUCLEOTIDE SEQUENCE [LARGE SCALE GENOMIC DNA]</scope>
    <source>
        <strain evidence="7">MUSC 136</strain>
    </source>
</reference>
<dbReference type="GO" id="GO:0032259">
    <property type="term" value="P:methylation"/>
    <property type="evidence" value="ECO:0007669"/>
    <property type="project" value="UniProtKB-KW"/>
</dbReference>
<accession>A0A1J4Q6Q2</accession>
<organism evidence="7 8">
    <name type="scientific">Streptomyces malaysiense</name>
    <dbReference type="NCBI Taxonomy" id="1428626"/>
    <lineage>
        <taxon>Bacteria</taxon>
        <taxon>Bacillati</taxon>
        <taxon>Actinomycetota</taxon>
        <taxon>Actinomycetes</taxon>
        <taxon>Kitasatosporales</taxon>
        <taxon>Streptomycetaceae</taxon>
        <taxon>Streptomyces</taxon>
    </lineage>
</organism>
<evidence type="ECO:0000256" key="5">
    <source>
        <dbReference type="ARBA" id="ARBA00023194"/>
    </source>
</evidence>
<keyword evidence="4" id="KW-0949">S-adenosyl-L-methionine</keyword>
<evidence type="ECO:0000256" key="2">
    <source>
        <dbReference type="ARBA" id="ARBA00022603"/>
    </source>
</evidence>